<feature type="chain" id="PRO_5043596211" evidence="2">
    <location>
        <begin position="20"/>
        <end position="195"/>
    </location>
</feature>
<organism evidence="3 4">
    <name type="scientific">Eleusine coracana subsp. coracana</name>
    <dbReference type="NCBI Taxonomy" id="191504"/>
    <lineage>
        <taxon>Eukaryota</taxon>
        <taxon>Viridiplantae</taxon>
        <taxon>Streptophyta</taxon>
        <taxon>Embryophyta</taxon>
        <taxon>Tracheophyta</taxon>
        <taxon>Spermatophyta</taxon>
        <taxon>Magnoliopsida</taxon>
        <taxon>Liliopsida</taxon>
        <taxon>Poales</taxon>
        <taxon>Poaceae</taxon>
        <taxon>PACMAD clade</taxon>
        <taxon>Chloridoideae</taxon>
        <taxon>Cynodonteae</taxon>
        <taxon>Eleusininae</taxon>
        <taxon>Eleusine</taxon>
    </lineage>
</organism>
<evidence type="ECO:0000313" key="4">
    <source>
        <dbReference type="Proteomes" id="UP001054889"/>
    </source>
</evidence>
<dbReference type="Proteomes" id="UP001054889">
    <property type="component" value="Unassembled WGS sequence"/>
</dbReference>
<reference evidence="3" key="1">
    <citation type="journal article" date="2018" name="DNA Res.">
        <title>Multiple hybrid de novo genome assembly of finger millet, an orphan allotetraploid crop.</title>
        <authorList>
            <person name="Hatakeyama M."/>
            <person name="Aluri S."/>
            <person name="Balachadran M.T."/>
            <person name="Sivarajan S.R."/>
            <person name="Patrignani A."/>
            <person name="Gruter S."/>
            <person name="Poveda L."/>
            <person name="Shimizu-Inatsugi R."/>
            <person name="Baeten J."/>
            <person name="Francoijs K.J."/>
            <person name="Nataraja K.N."/>
            <person name="Reddy Y.A.N."/>
            <person name="Phadnis S."/>
            <person name="Ravikumar R.L."/>
            <person name="Schlapbach R."/>
            <person name="Sreeman S.M."/>
            <person name="Shimizu K.K."/>
        </authorList>
    </citation>
    <scope>NUCLEOTIDE SEQUENCE</scope>
</reference>
<dbReference type="EMBL" id="BQKI01000147">
    <property type="protein sequence ID" value="GJN40563.1"/>
    <property type="molecule type" value="Genomic_DNA"/>
</dbReference>
<reference evidence="3" key="2">
    <citation type="submission" date="2021-12" db="EMBL/GenBank/DDBJ databases">
        <title>Resequencing data analysis of finger millet.</title>
        <authorList>
            <person name="Hatakeyama M."/>
            <person name="Aluri S."/>
            <person name="Balachadran M.T."/>
            <person name="Sivarajan S.R."/>
            <person name="Poveda L."/>
            <person name="Shimizu-Inatsugi R."/>
            <person name="Schlapbach R."/>
            <person name="Sreeman S.M."/>
            <person name="Shimizu K.K."/>
        </authorList>
    </citation>
    <scope>NUCLEOTIDE SEQUENCE</scope>
</reference>
<comment type="caution">
    <text evidence="3">The sequence shown here is derived from an EMBL/GenBank/DDBJ whole genome shotgun (WGS) entry which is preliminary data.</text>
</comment>
<evidence type="ECO:0000256" key="2">
    <source>
        <dbReference type="SAM" id="SignalP"/>
    </source>
</evidence>
<feature type="signal peptide" evidence="2">
    <location>
        <begin position="1"/>
        <end position="19"/>
    </location>
</feature>
<protein>
    <submittedName>
        <fullName evidence="3">Uncharacterized protein</fullName>
    </submittedName>
</protein>
<keyword evidence="2" id="KW-0732">Signal</keyword>
<name>A0AAV5G072_ELECO</name>
<feature type="region of interest" description="Disordered" evidence="1">
    <location>
        <begin position="88"/>
        <end position="109"/>
    </location>
</feature>
<keyword evidence="4" id="KW-1185">Reference proteome</keyword>
<proteinExistence type="predicted"/>
<sequence length="195" mass="20814">MRMRLTALVTAIQSTGTAAGPAPTPAGRSMRWVSSRTSGVEAQTRRQRLESAAVRAASLAGEARHDVGQHRVGEAADAVCAPAAAAGGGAAADGAEEGRGGEADQISYPRGQRSRHVLKALKSVGHLHHRLQFPNPTTRIFIPFSSGEAALLGKRKHKTWALTTIAFHTALVCRLHHILRWFSGDLAASFRSTRR</sequence>
<accession>A0AAV5G072</accession>
<dbReference type="AlphaFoldDB" id="A0AAV5G072"/>
<gene>
    <name evidence="3" type="primary">gb29794</name>
    <name evidence="3" type="ORF">PR202_gb29794</name>
</gene>
<evidence type="ECO:0000313" key="3">
    <source>
        <dbReference type="EMBL" id="GJN40563.1"/>
    </source>
</evidence>
<evidence type="ECO:0000256" key="1">
    <source>
        <dbReference type="SAM" id="MobiDB-lite"/>
    </source>
</evidence>